<sequence length="112" mass="12991">MKHRITIYLVILNNGEEQRVVWLTILSIASAMQNQIASYLPTPSPVILIVYRKDSYQYCAVFVDQTRQQAEELFKEKYPLDSAESYEVKEFRDVESYSVTEDGNLLVNGSYK</sequence>
<evidence type="ECO:0000313" key="1">
    <source>
        <dbReference type="EMBL" id="AUD06641.1"/>
    </source>
</evidence>
<gene>
    <name evidence="1" type="ORF">CWM47_35220</name>
</gene>
<dbReference type="EMBL" id="CP025096">
    <property type="protein sequence ID" value="AUD06641.1"/>
    <property type="molecule type" value="Genomic_DNA"/>
</dbReference>
<proteinExistence type="predicted"/>
<dbReference type="RefSeq" id="WP_100993178.1">
    <property type="nucleotide sequence ID" value="NZ_CP025096.1"/>
</dbReference>
<dbReference type="KEGG" id="spir:CWM47_35220"/>
<keyword evidence="2" id="KW-1185">Reference proteome</keyword>
<name>A0A2K8Z9U9_9BACT</name>
<organism evidence="1 2">
    <name type="scientific">Spirosoma pollinicola</name>
    <dbReference type="NCBI Taxonomy" id="2057025"/>
    <lineage>
        <taxon>Bacteria</taxon>
        <taxon>Pseudomonadati</taxon>
        <taxon>Bacteroidota</taxon>
        <taxon>Cytophagia</taxon>
        <taxon>Cytophagales</taxon>
        <taxon>Cytophagaceae</taxon>
        <taxon>Spirosoma</taxon>
    </lineage>
</organism>
<dbReference type="AlphaFoldDB" id="A0A2K8Z9U9"/>
<accession>A0A2K8Z9U9</accession>
<protein>
    <submittedName>
        <fullName evidence="1">Uncharacterized protein</fullName>
    </submittedName>
</protein>
<dbReference type="OrthoDB" id="963514at2"/>
<evidence type="ECO:0000313" key="2">
    <source>
        <dbReference type="Proteomes" id="UP000232883"/>
    </source>
</evidence>
<dbReference type="Proteomes" id="UP000232883">
    <property type="component" value="Chromosome"/>
</dbReference>
<reference evidence="1 2" key="1">
    <citation type="submission" date="2017-11" db="EMBL/GenBank/DDBJ databases">
        <title>Taxonomic description and genome sequences of Spirosoma HA7 sp. nov., isolated from pollen microhabitat of Corylus avellana.</title>
        <authorList>
            <person name="Ambika Manirajan B."/>
            <person name="Suarez C."/>
            <person name="Ratering S."/>
            <person name="Geissler-Plaum R."/>
            <person name="Cardinale M."/>
            <person name="Sylvia S."/>
        </authorList>
    </citation>
    <scope>NUCLEOTIDE SEQUENCE [LARGE SCALE GENOMIC DNA]</scope>
    <source>
        <strain evidence="1 2">HA7</strain>
    </source>
</reference>